<evidence type="ECO:0000256" key="4">
    <source>
        <dbReference type="ARBA" id="ARBA00011775"/>
    </source>
</evidence>
<comment type="subunit">
    <text evidence="4">Oligomeric complex that consists of at least the alpha, beta, beta', gamma, delta, epsilon and zeta subunits.</text>
</comment>
<dbReference type="OrthoDB" id="310217at2759"/>
<dbReference type="EnsemblMetazoa" id="Aqu2.1.31400_001">
    <property type="protein sequence ID" value="Aqu2.1.31400_001"/>
    <property type="gene ID" value="Aqu2.1.31400"/>
</dbReference>
<keyword evidence="6 14" id="KW-0813">Transport</keyword>
<dbReference type="EnsemblMetazoa" id="Aqu2.1.07334_001">
    <property type="protein sequence ID" value="Aqu2.1.07334_001"/>
    <property type="gene ID" value="Aqu2.1.07334"/>
</dbReference>
<accession>I1FSL1</accession>
<sequence length="301" mass="33380">MAANRERDVLFEVRNAFFIGDYQHCITEAQKIKPPTAPVAIERDVLMYRAYLAQRKYAVVLSEVTKSSPVEVRAVRLLAEYLNASGAGGRAKVVSDLDKTVNSGVDADNDTFVIVAASIYLLEENFDSALRCLNQSDSLEGAALRVQILLSMNRLDLAKKELKIMQEKDDDATLSQLALAWFNLAVGGDKYQDAYYIYQELADKTTPTPLLLNGQAVCMISQGKYDEAESALQDALSKDSNNPETLVNLVVVSHHLGKPSAVSQRYMAQLKDGHGGHLYVQQFKSKEEEFDRLSSQYSGNN</sequence>
<dbReference type="InterPro" id="IPR011990">
    <property type="entry name" value="TPR-like_helical_dom_sf"/>
</dbReference>
<keyword evidence="10 14" id="KW-0333">Golgi apparatus</keyword>
<dbReference type="EnsemblMetazoa" id="XM_019996736.1">
    <property type="protein sequence ID" value="XP_019852295.1"/>
    <property type="gene ID" value="LOC100642059"/>
</dbReference>
<dbReference type="AlphaFoldDB" id="I1FSL1"/>
<dbReference type="KEGG" id="aqu:100637524"/>
<reference evidence="17" key="1">
    <citation type="journal article" date="2010" name="Nature">
        <title>The Amphimedon queenslandica genome and the evolution of animal complexity.</title>
        <authorList>
            <person name="Srivastava M."/>
            <person name="Simakov O."/>
            <person name="Chapman J."/>
            <person name="Fahey B."/>
            <person name="Gauthier M.E."/>
            <person name="Mitros T."/>
            <person name="Richards G.S."/>
            <person name="Conaco C."/>
            <person name="Dacre M."/>
            <person name="Hellsten U."/>
            <person name="Larroux C."/>
            <person name="Putnam N.H."/>
            <person name="Stanke M."/>
            <person name="Adamska M."/>
            <person name="Darling A."/>
            <person name="Degnan S.M."/>
            <person name="Oakley T.H."/>
            <person name="Plachetzki D.C."/>
            <person name="Zhai Y."/>
            <person name="Adamski M."/>
            <person name="Calcino A."/>
            <person name="Cummins S.F."/>
            <person name="Goodstein D.M."/>
            <person name="Harris C."/>
            <person name="Jackson D.J."/>
            <person name="Leys S.P."/>
            <person name="Shu S."/>
            <person name="Woodcroft B.J."/>
            <person name="Vervoort M."/>
            <person name="Kosik K.S."/>
            <person name="Manning G."/>
            <person name="Degnan B.M."/>
            <person name="Rokhsar D.S."/>
        </authorList>
    </citation>
    <scope>NUCLEOTIDE SEQUENCE [LARGE SCALE GENOMIC DNA]</scope>
</reference>
<evidence type="ECO:0000256" key="9">
    <source>
        <dbReference type="ARBA" id="ARBA00022927"/>
    </source>
</evidence>
<dbReference type="HOGENOM" id="CLU_049363_0_0_1"/>
<comment type="similarity">
    <text evidence="3 14">Belongs to the COPE family.</text>
</comment>
<keyword evidence="11 14" id="KW-0472">Membrane</keyword>
<evidence type="ECO:0000313" key="17">
    <source>
        <dbReference type="Proteomes" id="UP000007879"/>
    </source>
</evidence>
<dbReference type="GO" id="GO:0030126">
    <property type="term" value="C:COPI vesicle coat"/>
    <property type="evidence" value="ECO:0007669"/>
    <property type="project" value="TreeGrafter"/>
</dbReference>
<dbReference type="EnsemblMetazoa" id="XM_003386724.3">
    <property type="protein sequence ID" value="XP_003386772.1"/>
    <property type="gene ID" value="LOC100642059"/>
</dbReference>
<dbReference type="GO" id="GO:0000139">
    <property type="term" value="C:Golgi membrane"/>
    <property type="evidence" value="ECO:0007669"/>
    <property type="project" value="UniProtKB-SubCell"/>
</dbReference>
<dbReference type="PANTHER" id="PTHR10805:SF0">
    <property type="entry name" value="COATOMER SUBUNIT EPSILON"/>
    <property type="match status" value="1"/>
</dbReference>
<evidence type="ECO:0000313" key="16">
    <source>
        <dbReference type="EnsemblMetazoa" id="XP_003386772.1"/>
    </source>
</evidence>
<dbReference type="EnsemblMetazoa" id="XM_003391359.3">
    <property type="protein sequence ID" value="XP_003391407.1"/>
    <property type="gene ID" value="LOC100637524"/>
</dbReference>
<dbReference type="OMA" id="MIVLSQH"/>
<dbReference type="GO" id="GO:0006890">
    <property type="term" value="P:retrograde vesicle-mediated transport, Golgi to endoplasmic reticulum"/>
    <property type="evidence" value="ECO:0007669"/>
    <property type="project" value="UniProtKB-UniRule"/>
</dbReference>
<evidence type="ECO:0000256" key="8">
    <source>
        <dbReference type="ARBA" id="ARBA00022892"/>
    </source>
</evidence>
<dbReference type="Proteomes" id="UP000007879">
    <property type="component" value="Unassembled WGS sequence"/>
</dbReference>
<evidence type="ECO:0000256" key="13">
    <source>
        <dbReference type="ARBA" id="ARBA00025582"/>
    </source>
</evidence>
<dbReference type="STRING" id="400682.I1FSL1"/>
<dbReference type="Pfam" id="PF04733">
    <property type="entry name" value="Coatomer_E"/>
    <property type="match status" value="1"/>
</dbReference>
<evidence type="ECO:0000256" key="10">
    <source>
        <dbReference type="ARBA" id="ARBA00023034"/>
    </source>
</evidence>
<dbReference type="PANTHER" id="PTHR10805">
    <property type="entry name" value="COATOMER SUBUNIT EPSILON"/>
    <property type="match status" value="1"/>
</dbReference>
<comment type="function">
    <text evidence="13 14">The coatomer is a cytosolic protein complex that binds to dilysine motifs and reversibly associates with Golgi non-clathrin-coated vesicles, which further mediate biosynthetic protein transport from the ER, via the Golgi up to the trans Golgi network. The coatomer complex is required for budding from Golgi membranes, and is essential for the retrograde Golgi-to-ER transport of dilysine-tagged proteins.</text>
</comment>
<keyword evidence="12 14" id="KW-0968">Cytoplasmic vesicle</keyword>
<evidence type="ECO:0000256" key="7">
    <source>
        <dbReference type="ARBA" id="ARBA00022490"/>
    </source>
</evidence>
<dbReference type="FunCoup" id="I1FSL1">
    <property type="interactions" value="920"/>
</dbReference>
<gene>
    <name evidence="15" type="primary">100637524</name>
    <name evidence="16" type="synonym">100642059</name>
</gene>
<dbReference type="eggNOG" id="KOG3081">
    <property type="taxonomic scope" value="Eukaryota"/>
</dbReference>
<evidence type="ECO:0000256" key="14">
    <source>
        <dbReference type="PIRNR" id="PIRNR016478"/>
    </source>
</evidence>
<evidence type="ECO:0000256" key="12">
    <source>
        <dbReference type="ARBA" id="ARBA00023329"/>
    </source>
</evidence>
<dbReference type="SUPFAM" id="SSF48452">
    <property type="entry name" value="TPR-like"/>
    <property type="match status" value="1"/>
</dbReference>
<dbReference type="PIRSF" id="PIRSF016478">
    <property type="entry name" value="Coatomer_esu"/>
    <property type="match status" value="1"/>
</dbReference>
<evidence type="ECO:0000256" key="5">
    <source>
        <dbReference type="ARBA" id="ARBA00015828"/>
    </source>
</evidence>
<dbReference type="GO" id="GO:0005198">
    <property type="term" value="F:structural molecule activity"/>
    <property type="evidence" value="ECO:0007669"/>
    <property type="project" value="UniProtKB-UniRule"/>
</dbReference>
<keyword evidence="17" id="KW-1185">Reference proteome</keyword>
<dbReference type="GO" id="GO:0006891">
    <property type="term" value="P:intra-Golgi vesicle-mediated transport"/>
    <property type="evidence" value="ECO:0007669"/>
    <property type="project" value="TreeGrafter"/>
</dbReference>
<keyword evidence="8 14" id="KW-0931">ER-Golgi transport</keyword>
<protein>
    <recommendedName>
        <fullName evidence="5 14">Coatomer subunit epsilon</fullName>
    </recommendedName>
</protein>
<reference evidence="15" key="2">
    <citation type="submission" date="2017-05" db="UniProtKB">
        <authorList>
            <consortium name="EnsemblMetazoa"/>
        </authorList>
    </citation>
    <scope>IDENTIFICATION</scope>
</reference>
<dbReference type="KEGG" id="aqu:100642059"/>
<evidence type="ECO:0000256" key="1">
    <source>
        <dbReference type="ARBA" id="ARBA00004255"/>
    </source>
</evidence>
<dbReference type="GO" id="GO:0006888">
    <property type="term" value="P:endoplasmic reticulum to Golgi vesicle-mediated transport"/>
    <property type="evidence" value="ECO:0007669"/>
    <property type="project" value="TreeGrafter"/>
</dbReference>
<evidence type="ECO:0000256" key="2">
    <source>
        <dbReference type="ARBA" id="ARBA00004347"/>
    </source>
</evidence>
<comment type="subcellular location">
    <subcellularLocation>
        <location evidence="2">Cytoplasmic vesicle</location>
        <location evidence="2">COPI-coated vesicle membrane</location>
        <topology evidence="2">Peripheral membrane protein</topology>
        <orientation evidence="2">Cytoplasmic side</orientation>
    </subcellularLocation>
    <subcellularLocation>
        <location evidence="1">Golgi apparatus membrane</location>
        <topology evidence="1">Peripheral membrane protein</topology>
        <orientation evidence="1">Cytoplasmic side</orientation>
    </subcellularLocation>
</comment>
<dbReference type="InterPro" id="IPR006822">
    <property type="entry name" value="Coatomer_esu"/>
</dbReference>
<dbReference type="Gene3D" id="1.25.40.10">
    <property type="entry name" value="Tetratricopeptide repeat domain"/>
    <property type="match status" value="1"/>
</dbReference>
<keyword evidence="9 14" id="KW-0653">Protein transport</keyword>
<evidence type="ECO:0000256" key="3">
    <source>
        <dbReference type="ARBA" id="ARBA00008827"/>
    </source>
</evidence>
<evidence type="ECO:0000256" key="6">
    <source>
        <dbReference type="ARBA" id="ARBA00022448"/>
    </source>
</evidence>
<evidence type="ECO:0000256" key="11">
    <source>
        <dbReference type="ARBA" id="ARBA00023136"/>
    </source>
</evidence>
<organism evidence="15">
    <name type="scientific">Amphimedon queenslandica</name>
    <name type="common">Sponge</name>
    <dbReference type="NCBI Taxonomy" id="400682"/>
    <lineage>
        <taxon>Eukaryota</taxon>
        <taxon>Metazoa</taxon>
        <taxon>Porifera</taxon>
        <taxon>Demospongiae</taxon>
        <taxon>Heteroscleromorpha</taxon>
        <taxon>Haplosclerida</taxon>
        <taxon>Niphatidae</taxon>
        <taxon>Amphimedon</taxon>
    </lineage>
</organism>
<evidence type="ECO:0000313" key="15">
    <source>
        <dbReference type="EnsemblMetazoa" id="Aqu2.1.31400_001"/>
    </source>
</evidence>
<proteinExistence type="inferred from homology"/>
<keyword evidence="7 14" id="KW-0963">Cytoplasm</keyword>
<dbReference type="GO" id="GO:0015031">
    <property type="term" value="P:protein transport"/>
    <property type="evidence" value="ECO:0007669"/>
    <property type="project" value="UniProtKB-UniRule"/>
</dbReference>
<dbReference type="FunFam" id="1.25.40.10:FF:000140">
    <property type="entry name" value="Coatomer subunit epsilon"/>
    <property type="match status" value="1"/>
</dbReference>
<name>I1FSL1_AMPQE</name>